<evidence type="ECO:0000313" key="2">
    <source>
        <dbReference type="EnsemblMetazoa" id="AATE015981-PA.1"/>
    </source>
</evidence>
<feature type="compositionally biased region" description="Pro residues" evidence="1">
    <location>
        <begin position="61"/>
        <end position="82"/>
    </location>
</feature>
<dbReference type="EnsemblMetazoa" id="AATE015981-RA">
    <property type="protein sequence ID" value="AATE015981-PA.1"/>
    <property type="gene ID" value="AATE015981"/>
</dbReference>
<dbReference type="VEuPathDB" id="VectorBase:AATE015981"/>
<feature type="region of interest" description="Disordered" evidence="1">
    <location>
        <begin position="58"/>
        <end position="89"/>
    </location>
</feature>
<proteinExistence type="predicted"/>
<accession>A0A182JDE6</accession>
<dbReference type="AlphaFoldDB" id="A0A182JDE6"/>
<reference evidence="2" key="1">
    <citation type="submission" date="2022-08" db="UniProtKB">
        <authorList>
            <consortium name="EnsemblMetazoa"/>
        </authorList>
    </citation>
    <scope>IDENTIFICATION</scope>
    <source>
        <strain evidence="2">EBRO</strain>
    </source>
</reference>
<name>A0A182JDE6_ANOAO</name>
<protein>
    <submittedName>
        <fullName evidence="2">Uncharacterized protein</fullName>
    </submittedName>
</protein>
<organism evidence="2">
    <name type="scientific">Anopheles atroparvus</name>
    <name type="common">European mosquito</name>
    <dbReference type="NCBI Taxonomy" id="41427"/>
    <lineage>
        <taxon>Eukaryota</taxon>
        <taxon>Metazoa</taxon>
        <taxon>Ecdysozoa</taxon>
        <taxon>Arthropoda</taxon>
        <taxon>Hexapoda</taxon>
        <taxon>Insecta</taxon>
        <taxon>Pterygota</taxon>
        <taxon>Neoptera</taxon>
        <taxon>Endopterygota</taxon>
        <taxon>Diptera</taxon>
        <taxon>Nematocera</taxon>
        <taxon>Culicoidea</taxon>
        <taxon>Culicidae</taxon>
        <taxon>Anophelinae</taxon>
        <taxon>Anopheles</taxon>
    </lineage>
</organism>
<sequence>MRSNRSGRYVSVSDWSADEAGGVREIFGGNFDKLISALCSDFPSPFASGPAGSICSLKAFPTPPIPPPPSPPTPPPPPPPPSSGSAEDAPESLGVLIRFRPFFVVFCNFIIS</sequence>
<evidence type="ECO:0000256" key="1">
    <source>
        <dbReference type="SAM" id="MobiDB-lite"/>
    </source>
</evidence>